<keyword evidence="3" id="KW-0963">Cytoplasm</keyword>
<proteinExistence type="predicted"/>
<dbReference type="GO" id="GO:0010387">
    <property type="term" value="P:COP9 signalosome assembly"/>
    <property type="evidence" value="ECO:0007669"/>
    <property type="project" value="InterPro"/>
</dbReference>
<sequence length="288" mass="30944">MTGPPTPPPSSAIEIQDAQREVSVPPPATTTAPPADEVPVAETATPTQADEPIAIEETNEPEPPPPTPLNTYQLLFPTLADLASKGDYQELIEVAERGDLNVDGDHHLSRLFTVAPLVLGYLIIDDLPLARAVLTRLPPTLENQPIVQALFSLLASASERQYDRVYPKAEALVNIVQSIPSPDYDIATVITTLTTAFIDSFRRKTFALLSKAYSSLPLNIAQSYLGFSAEQMVSVASEHNWKYDSQTQVLTPSPSSKTPFSVNGLGYGSSSLATLESLGGGLIPDTDF</sequence>
<name>A0AAW0GQG0_9APHY</name>
<comment type="caution">
    <text evidence="8">The sequence shown here is derived from an EMBL/GenBank/DDBJ whole genome shotgun (WGS) entry which is preliminary data.</text>
</comment>
<organism evidence="8 9">
    <name type="scientific">Cerrena zonata</name>
    <dbReference type="NCBI Taxonomy" id="2478898"/>
    <lineage>
        <taxon>Eukaryota</taxon>
        <taxon>Fungi</taxon>
        <taxon>Dikarya</taxon>
        <taxon>Basidiomycota</taxon>
        <taxon>Agaricomycotina</taxon>
        <taxon>Agaricomycetes</taxon>
        <taxon>Polyporales</taxon>
        <taxon>Cerrenaceae</taxon>
        <taxon>Cerrena</taxon>
    </lineage>
</organism>
<accession>A0AAW0GQG0</accession>
<feature type="compositionally biased region" description="Pro residues" evidence="6">
    <location>
        <begin position="1"/>
        <end position="10"/>
    </location>
</feature>
<dbReference type="PANTHER" id="PTHR13339:SF0">
    <property type="entry name" value="COP9 SIGNALOSOME COMPLEX SUBUNIT 8"/>
    <property type="match status" value="1"/>
</dbReference>
<feature type="compositionally biased region" description="Low complexity" evidence="6">
    <location>
        <begin position="29"/>
        <end position="44"/>
    </location>
</feature>
<evidence type="ECO:0000256" key="5">
    <source>
        <dbReference type="ARBA" id="ARBA00023242"/>
    </source>
</evidence>
<dbReference type="GO" id="GO:0008180">
    <property type="term" value="C:COP9 signalosome"/>
    <property type="evidence" value="ECO:0007669"/>
    <property type="project" value="UniProtKB-KW"/>
</dbReference>
<keyword evidence="5" id="KW-0539">Nucleus</keyword>
<keyword evidence="4" id="KW-0736">Signalosome</keyword>
<dbReference type="InterPro" id="IPR033464">
    <property type="entry name" value="CSN8_PSD8_EIF3K"/>
</dbReference>
<evidence type="ECO:0000256" key="2">
    <source>
        <dbReference type="ARBA" id="ARBA00004496"/>
    </source>
</evidence>
<dbReference type="GO" id="GO:0005737">
    <property type="term" value="C:cytoplasm"/>
    <property type="evidence" value="ECO:0007669"/>
    <property type="project" value="UniProtKB-SubCell"/>
</dbReference>
<protein>
    <recommendedName>
        <fullName evidence="7">CSN8/PSMD8/EIF3K domain-containing protein</fullName>
    </recommendedName>
</protein>
<dbReference type="AlphaFoldDB" id="A0AAW0GQG0"/>
<dbReference type="PANTHER" id="PTHR13339">
    <property type="entry name" value="COP9 SIGNALOSOME COMPLEX SUBUNIT 8"/>
    <property type="match status" value="1"/>
</dbReference>
<reference evidence="8 9" key="1">
    <citation type="submission" date="2022-09" db="EMBL/GenBank/DDBJ databases">
        <authorList>
            <person name="Palmer J.M."/>
        </authorList>
    </citation>
    <scope>NUCLEOTIDE SEQUENCE [LARGE SCALE GENOMIC DNA]</scope>
    <source>
        <strain evidence="8 9">DSM 7382</strain>
    </source>
</reference>
<evidence type="ECO:0000256" key="4">
    <source>
        <dbReference type="ARBA" id="ARBA00022790"/>
    </source>
</evidence>
<keyword evidence="9" id="KW-1185">Reference proteome</keyword>
<evidence type="ECO:0000313" key="9">
    <source>
        <dbReference type="Proteomes" id="UP001385951"/>
    </source>
</evidence>
<evidence type="ECO:0000256" key="3">
    <source>
        <dbReference type="ARBA" id="ARBA00022490"/>
    </source>
</evidence>
<feature type="region of interest" description="Disordered" evidence="6">
    <location>
        <begin position="1"/>
        <end position="70"/>
    </location>
</feature>
<dbReference type="InterPro" id="IPR033205">
    <property type="entry name" value="COP9_CSN8"/>
</dbReference>
<feature type="domain" description="CSN8/PSMD8/EIF3K" evidence="7">
    <location>
        <begin position="117"/>
        <end position="256"/>
    </location>
</feature>
<dbReference type="Gene3D" id="1.25.40.990">
    <property type="match status" value="1"/>
</dbReference>
<comment type="subcellular location">
    <subcellularLocation>
        <location evidence="2">Cytoplasm</location>
    </subcellularLocation>
    <subcellularLocation>
        <location evidence="1">Nucleus</location>
    </subcellularLocation>
</comment>
<dbReference type="Pfam" id="PF10075">
    <property type="entry name" value="CSN8_PSD8_EIF3K"/>
    <property type="match status" value="1"/>
</dbReference>
<evidence type="ECO:0000256" key="6">
    <source>
        <dbReference type="SAM" id="MobiDB-lite"/>
    </source>
</evidence>
<evidence type="ECO:0000313" key="8">
    <source>
        <dbReference type="EMBL" id="KAK7694079.1"/>
    </source>
</evidence>
<evidence type="ECO:0000259" key="7">
    <source>
        <dbReference type="Pfam" id="PF10075"/>
    </source>
</evidence>
<gene>
    <name evidence="8" type="ORF">QCA50_003655</name>
</gene>
<dbReference type="EMBL" id="JASBNA010000003">
    <property type="protein sequence ID" value="KAK7694079.1"/>
    <property type="molecule type" value="Genomic_DNA"/>
</dbReference>
<dbReference type="GO" id="GO:0000338">
    <property type="term" value="P:protein deneddylation"/>
    <property type="evidence" value="ECO:0007669"/>
    <property type="project" value="InterPro"/>
</dbReference>
<evidence type="ECO:0000256" key="1">
    <source>
        <dbReference type="ARBA" id="ARBA00004123"/>
    </source>
</evidence>
<dbReference type="Proteomes" id="UP001385951">
    <property type="component" value="Unassembled WGS sequence"/>
</dbReference>